<keyword evidence="2" id="KW-1185">Reference proteome</keyword>
<dbReference type="EMBL" id="JACGCM010002879">
    <property type="protein sequence ID" value="KAF6134280.1"/>
    <property type="molecule type" value="Genomic_DNA"/>
</dbReference>
<reference evidence="1 2" key="1">
    <citation type="journal article" date="2020" name="IScience">
        <title>Genome Sequencing of the Endangered Kingdonia uniflora (Circaeasteraceae, Ranunculales) Reveals Potential Mechanisms of Evolutionary Specialization.</title>
        <authorList>
            <person name="Sun Y."/>
            <person name="Deng T."/>
            <person name="Zhang A."/>
            <person name="Moore M.J."/>
            <person name="Landis J.B."/>
            <person name="Lin N."/>
            <person name="Zhang H."/>
            <person name="Zhang X."/>
            <person name="Huang J."/>
            <person name="Zhang X."/>
            <person name="Sun H."/>
            <person name="Wang H."/>
        </authorList>
    </citation>
    <scope>NUCLEOTIDE SEQUENCE [LARGE SCALE GENOMIC DNA]</scope>
    <source>
        <strain evidence="1">TB1705</strain>
        <tissue evidence="1">Leaf</tissue>
    </source>
</reference>
<dbReference type="Proteomes" id="UP000541444">
    <property type="component" value="Unassembled WGS sequence"/>
</dbReference>
<accession>A0A7J7KV97</accession>
<feature type="non-terminal residue" evidence="1">
    <location>
        <position position="1"/>
    </location>
</feature>
<gene>
    <name evidence="1" type="ORF">GIB67_006647</name>
</gene>
<evidence type="ECO:0000313" key="2">
    <source>
        <dbReference type="Proteomes" id="UP000541444"/>
    </source>
</evidence>
<name>A0A7J7KV97_9MAGN</name>
<protein>
    <submittedName>
        <fullName evidence="1">Uncharacterized protein</fullName>
    </submittedName>
</protein>
<dbReference type="AlphaFoldDB" id="A0A7J7KV97"/>
<sequence>DFQIILKFNPNSRKLPCLATTFSIFPLIPPSPNIYYLSTKKLKQQFKRNGEINFPYDTQEPIFRFFI</sequence>
<organism evidence="1 2">
    <name type="scientific">Kingdonia uniflora</name>
    <dbReference type="NCBI Taxonomy" id="39325"/>
    <lineage>
        <taxon>Eukaryota</taxon>
        <taxon>Viridiplantae</taxon>
        <taxon>Streptophyta</taxon>
        <taxon>Embryophyta</taxon>
        <taxon>Tracheophyta</taxon>
        <taxon>Spermatophyta</taxon>
        <taxon>Magnoliopsida</taxon>
        <taxon>Ranunculales</taxon>
        <taxon>Circaeasteraceae</taxon>
        <taxon>Kingdonia</taxon>
    </lineage>
</organism>
<evidence type="ECO:0000313" key="1">
    <source>
        <dbReference type="EMBL" id="KAF6134280.1"/>
    </source>
</evidence>
<proteinExistence type="predicted"/>
<comment type="caution">
    <text evidence="1">The sequence shown here is derived from an EMBL/GenBank/DDBJ whole genome shotgun (WGS) entry which is preliminary data.</text>
</comment>